<dbReference type="PANTHER" id="PTHR44329:SF214">
    <property type="entry name" value="PROTEIN KINASE DOMAIN-CONTAINING PROTEIN"/>
    <property type="match status" value="1"/>
</dbReference>
<reference evidence="5 6" key="1">
    <citation type="submission" date="2016-10" db="EMBL/GenBank/DDBJ databases">
        <authorList>
            <person name="Cai Z."/>
        </authorList>
    </citation>
    <scope>NUCLEOTIDE SEQUENCE [LARGE SCALE GENOMIC DNA]</scope>
</reference>
<dbReference type="InterPro" id="IPR011009">
    <property type="entry name" value="Kinase-like_dom_sf"/>
</dbReference>
<name>A0A383W7J8_TETOB</name>
<dbReference type="SUPFAM" id="SSF56112">
    <property type="entry name" value="Protein kinase-like (PK-like)"/>
    <property type="match status" value="1"/>
</dbReference>
<dbReference type="AlphaFoldDB" id="A0A383W7J8"/>
<feature type="region of interest" description="Disordered" evidence="1">
    <location>
        <begin position="22"/>
        <end position="82"/>
    </location>
</feature>
<dbReference type="Pfam" id="PF07714">
    <property type="entry name" value="PK_Tyr_Ser-Thr"/>
    <property type="match status" value="1"/>
</dbReference>
<feature type="domain" description="Protein kinase" evidence="3">
    <location>
        <begin position="530"/>
        <end position="806"/>
    </location>
</feature>
<dbReference type="GO" id="GO:0005524">
    <property type="term" value="F:ATP binding"/>
    <property type="evidence" value="ECO:0007669"/>
    <property type="project" value="InterPro"/>
</dbReference>
<dbReference type="STRING" id="3088.A0A383W7J8"/>
<dbReference type="Gene3D" id="3.30.200.20">
    <property type="entry name" value="Phosphorylase Kinase, domain 1"/>
    <property type="match status" value="1"/>
</dbReference>
<dbReference type="SMART" id="SM01079">
    <property type="entry name" value="CHASE"/>
    <property type="match status" value="1"/>
</dbReference>
<dbReference type="PANTHER" id="PTHR44329">
    <property type="entry name" value="SERINE/THREONINE-PROTEIN KINASE TNNI3K-RELATED"/>
    <property type="match status" value="1"/>
</dbReference>
<feature type="domain" description="CHASE" evidence="4">
    <location>
        <begin position="258"/>
        <end position="373"/>
    </location>
</feature>
<evidence type="ECO:0000259" key="4">
    <source>
        <dbReference type="PROSITE" id="PS50839"/>
    </source>
</evidence>
<keyword evidence="6" id="KW-1185">Reference proteome</keyword>
<evidence type="ECO:0008006" key="7">
    <source>
        <dbReference type="Google" id="ProtNLM"/>
    </source>
</evidence>
<keyword evidence="2" id="KW-0472">Membrane</keyword>
<sequence length="969" mass="104247">MECPKSRAEIARELQELMAASRISAAGSREPSRHAQDFITATAAPKVAAAEDQLSEEQRRSSEALSRQRKLSSDLHQPGLTSSELQRLQEGVPASNNTALGSHDGSIGQSWIVQGPIYEQVAMEEPEGRCCLYWLPFRAMYAALRRHPSIWIVPLLAVLVLATGGIVGVMTAAATETRQARLNAEGSAMNAAVALENQLLSMFGPLLSLATIIRFDPYYPHVNASFDRIAQQLLDQLPTQGAVTTLIAAPQGVLRNFYPMKGYCQDRCDNININLFETADRRPVALKTVETGKLTMQGPMILAQGYFGVVGRQPIFVSPSTPNETFGAPDGLASNCSVCWRNETQEQFWGFVNAVINFDPLFNGSDSRVKDLATQGYHYRMYTRDKKTGALVKITQSQELPHDPIVTDVHVPGSNWTLEVAPARGWVPGWRPWVLAVVVIVSCLIGLLLAAILVSARLQTWLKSANDALAQEKERMDVLLARQYNLISCVLHQDESSKPKRSLEHRTLAKIEDMRREIGVSSGSAGVDELQLIELIDEGTYGKVFRGMWRGSCVAVKSMILPAKMSGAEKRERMAIMEAAISSAMNHPNIVQTYTYIIKPSSSSIGHAGPASEGSLSSLVTAAELAPSMEGLDAPEANHPTLHNFEVSLVLEYCDWGSLRTALDAGAFFAEDNSLNYAAILDTAADIARAMMHLHKNQVLHSNLKGTMSHMAPEALLHGRISKAGDVYAFGISLWELFTGGQAYQGIPRALVGHKVAVLGLRPTLPPFTPPDFKALIEECWAQDPEQRPSFDAILAKLLAIRHALGPAATPPLARYTLQHKGRVRERSKSEEAQRQAANTEENLAGAQAGGLVRMSSYYVSSSCSSDDEQGLAGSAAAAASGSGSGSGAPAGILVPSRSVAMSLYPTKLDPIKDEEDEGVPCSPAAAAAAAARQPHKASGGGSSSSSSKTKPAGSPERDPDIEEGGAGS</sequence>
<keyword evidence="2" id="KW-1133">Transmembrane helix</keyword>
<dbReference type="EMBL" id="FNXT01001186">
    <property type="protein sequence ID" value="SZX73213.1"/>
    <property type="molecule type" value="Genomic_DNA"/>
</dbReference>
<evidence type="ECO:0000313" key="6">
    <source>
        <dbReference type="Proteomes" id="UP000256970"/>
    </source>
</evidence>
<dbReference type="Proteomes" id="UP000256970">
    <property type="component" value="Unassembled WGS sequence"/>
</dbReference>
<dbReference type="PROSITE" id="PS50839">
    <property type="entry name" value="CHASE"/>
    <property type="match status" value="1"/>
</dbReference>
<evidence type="ECO:0000256" key="2">
    <source>
        <dbReference type="SAM" id="Phobius"/>
    </source>
</evidence>
<feature type="transmembrane region" description="Helical" evidence="2">
    <location>
        <begin position="433"/>
        <end position="454"/>
    </location>
</feature>
<feature type="compositionally biased region" description="Basic and acidic residues" evidence="1">
    <location>
        <begin position="825"/>
        <end position="834"/>
    </location>
</feature>
<accession>A0A383W7J8</accession>
<feature type="region of interest" description="Disordered" evidence="1">
    <location>
        <begin position="911"/>
        <end position="969"/>
    </location>
</feature>
<organism evidence="5 6">
    <name type="scientific">Tetradesmus obliquus</name>
    <name type="common">Green alga</name>
    <name type="synonym">Acutodesmus obliquus</name>
    <dbReference type="NCBI Taxonomy" id="3088"/>
    <lineage>
        <taxon>Eukaryota</taxon>
        <taxon>Viridiplantae</taxon>
        <taxon>Chlorophyta</taxon>
        <taxon>core chlorophytes</taxon>
        <taxon>Chlorophyceae</taxon>
        <taxon>CS clade</taxon>
        <taxon>Sphaeropleales</taxon>
        <taxon>Scenedesmaceae</taxon>
        <taxon>Tetradesmus</taxon>
    </lineage>
</organism>
<dbReference type="Gene3D" id="1.10.510.10">
    <property type="entry name" value="Transferase(Phosphotransferase) domain 1"/>
    <property type="match status" value="2"/>
</dbReference>
<dbReference type="InterPro" id="IPR006189">
    <property type="entry name" value="CHASE_dom"/>
</dbReference>
<dbReference type="PROSITE" id="PS50011">
    <property type="entry name" value="PROTEIN_KINASE_DOM"/>
    <property type="match status" value="1"/>
</dbReference>
<proteinExistence type="predicted"/>
<feature type="transmembrane region" description="Helical" evidence="2">
    <location>
        <begin position="150"/>
        <end position="173"/>
    </location>
</feature>
<evidence type="ECO:0000259" key="3">
    <source>
        <dbReference type="PROSITE" id="PS50011"/>
    </source>
</evidence>
<protein>
    <recommendedName>
        <fullName evidence="7">Protein kinase domain-containing protein</fullName>
    </recommendedName>
</protein>
<dbReference type="GO" id="GO:0004674">
    <property type="term" value="F:protein serine/threonine kinase activity"/>
    <property type="evidence" value="ECO:0007669"/>
    <property type="project" value="TreeGrafter"/>
</dbReference>
<evidence type="ECO:0000313" key="5">
    <source>
        <dbReference type="EMBL" id="SZX73213.1"/>
    </source>
</evidence>
<dbReference type="InterPro" id="IPR051681">
    <property type="entry name" value="Ser/Thr_Kinases-Pseudokinases"/>
</dbReference>
<dbReference type="Pfam" id="PF00069">
    <property type="entry name" value="Pkinase"/>
    <property type="match status" value="1"/>
</dbReference>
<evidence type="ECO:0000256" key="1">
    <source>
        <dbReference type="SAM" id="MobiDB-lite"/>
    </source>
</evidence>
<feature type="region of interest" description="Disordered" evidence="1">
    <location>
        <begin position="821"/>
        <end position="845"/>
    </location>
</feature>
<dbReference type="InterPro" id="IPR000719">
    <property type="entry name" value="Prot_kinase_dom"/>
</dbReference>
<feature type="compositionally biased region" description="Acidic residues" evidence="1">
    <location>
        <begin position="960"/>
        <end position="969"/>
    </location>
</feature>
<dbReference type="InterPro" id="IPR001245">
    <property type="entry name" value="Ser-Thr/Tyr_kinase_cat_dom"/>
</dbReference>
<feature type="compositionally biased region" description="Low complexity" evidence="1">
    <location>
        <begin position="41"/>
        <end position="50"/>
    </location>
</feature>
<gene>
    <name evidence="5" type="ORF">BQ4739_LOCUS13322</name>
</gene>
<keyword evidence="2" id="KW-0812">Transmembrane</keyword>